<dbReference type="AlphaFoldDB" id="A0A3B0ZEN3"/>
<organism evidence="2">
    <name type="scientific">hydrothermal vent metagenome</name>
    <dbReference type="NCBI Taxonomy" id="652676"/>
    <lineage>
        <taxon>unclassified sequences</taxon>
        <taxon>metagenomes</taxon>
        <taxon>ecological metagenomes</taxon>
    </lineage>
</organism>
<feature type="coiled-coil region" evidence="1">
    <location>
        <begin position="26"/>
        <end position="93"/>
    </location>
</feature>
<evidence type="ECO:0000256" key="1">
    <source>
        <dbReference type="SAM" id="Coils"/>
    </source>
</evidence>
<sequence>MISRNPKNSNMLSVRSCAPEPLVDRLELLQLELTELTAEREDLHRLVNEFEIQYHQRLGQHIGRILELRRNRAQKLAESHSEFESRYQETQKDYDFWHESSSHIKNKKLFSLTDEDLKVLKKTFRKAAGKCHPDVARGEDKERSKEFFISLRQAYERNDLEAVIDLAGQIESEHILLHDAKKAERESLNKAIATLEQKIISLQSEIKKITESESYRVLSIYSDVTIYFEETEKELLLQITELEQYVRMDS</sequence>
<reference evidence="2" key="1">
    <citation type="submission" date="2018-06" db="EMBL/GenBank/DDBJ databases">
        <authorList>
            <person name="Zhirakovskaya E."/>
        </authorList>
    </citation>
    <scope>NUCLEOTIDE SEQUENCE</scope>
</reference>
<dbReference type="EMBL" id="UOFL01000171">
    <property type="protein sequence ID" value="VAW79156.1"/>
    <property type="molecule type" value="Genomic_DNA"/>
</dbReference>
<proteinExistence type="predicted"/>
<protein>
    <recommendedName>
        <fullName evidence="3">J domain-containing protein</fullName>
    </recommendedName>
</protein>
<dbReference type="SUPFAM" id="SSF46565">
    <property type="entry name" value="Chaperone J-domain"/>
    <property type="match status" value="1"/>
</dbReference>
<accession>A0A3B0ZEN3</accession>
<gene>
    <name evidence="2" type="ORF">MNBD_GAMMA12-404</name>
</gene>
<evidence type="ECO:0008006" key="3">
    <source>
        <dbReference type="Google" id="ProtNLM"/>
    </source>
</evidence>
<dbReference type="InterPro" id="IPR036869">
    <property type="entry name" value="J_dom_sf"/>
</dbReference>
<feature type="coiled-coil region" evidence="1">
    <location>
        <begin position="178"/>
        <end position="212"/>
    </location>
</feature>
<name>A0A3B0ZEN3_9ZZZZ</name>
<dbReference type="Gene3D" id="1.10.287.110">
    <property type="entry name" value="DnaJ domain"/>
    <property type="match status" value="1"/>
</dbReference>
<evidence type="ECO:0000313" key="2">
    <source>
        <dbReference type="EMBL" id="VAW79156.1"/>
    </source>
</evidence>
<keyword evidence="1" id="KW-0175">Coiled coil</keyword>